<dbReference type="SUPFAM" id="SSF52833">
    <property type="entry name" value="Thioredoxin-like"/>
    <property type="match status" value="1"/>
</dbReference>
<evidence type="ECO:0000313" key="11">
    <source>
        <dbReference type="EMBL" id="CEP15207.1"/>
    </source>
</evidence>
<sequence>MKISFSLLLALIQLVFIALTLAQTDPKKDKLEALSKINNGVINLNSNSYDRFTEGKRDYGIVVLLTALDAQFNCAPCREFDPEYSLVAKSFQRNKKDKDLFFGHLDFKDGQAVYQKLQLMSAPNVFYFPPQKAGERKDFAKYDLARSGFSAENFAEFLSRESGYKIHVARPINYFKLGAKLFLALGAAAALKLLYRHIGFVFYHKNTWAILSILFILTFTSGYMWNRIRTPPFVMPGKNGDINYIASGFSTQLGVEPQIVASIYGLLAFSLIALIKSVPQFNDQTRQRFGVYVWMGCIIFIFSALLALFKIKNGGYPFKLLI</sequence>
<evidence type="ECO:0000256" key="4">
    <source>
        <dbReference type="ARBA" id="ARBA00022692"/>
    </source>
</evidence>
<dbReference type="PANTHER" id="PTHR12692">
    <property type="entry name" value="DOLICHYL-DIPHOSPHOOLIGOSACCHARIDE--PROTEIN GLYCOSYLTRANSFERASE-RELATED"/>
    <property type="match status" value="1"/>
</dbReference>
<dbReference type="EMBL" id="LN732021">
    <property type="protein sequence ID" value="CEP15207.1"/>
    <property type="molecule type" value="Genomic_DNA"/>
</dbReference>
<reference evidence="11 12" key="1">
    <citation type="submission" date="2014-09" db="EMBL/GenBank/DDBJ databases">
        <authorList>
            <person name="Ellenberger Sabrina"/>
        </authorList>
    </citation>
    <scope>NUCLEOTIDE SEQUENCE [LARGE SCALE GENOMIC DNA]</scope>
    <source>
        <strain evidence="11 12">CBS 412.66</strain>
    </source>
</reference>
<protein>
    <recommendedName>
        <fullName evidence="13">Dolichyl-diphosphooligosaccharide-protein glycotransferase</fullName>
    </recommendedName>
</protein>
<evidence type="ECO:0000256" key="6">
    <source>
        <dbReference type="ARBA" id="ARBA00022824"/>
    </source>
</evidence>
<dbReference type="GO" id="GO:0008250">
    <property type="term" value="C:oligosaccharyltransferase complex"/>
    <property type="evidence" value="ECO:0007669"/>
    <property type="project" value="TreeGrafter"/>
</dbReference>
<name>A0A0B7NIM2_9FUNG</name>
<evidence type="ECO:0000256" key="9">
    <source>
        <dbReference type="SAM" id="Phobius"/>
    </source>
</evidence>
<comment type="similarity">
    <text evidence="3">Belongs to the OST3/OST6 family.</text>
</comment>
<keyword evidence="6" id="KW-0256">Endoplasmic reticulum</keyword>
<keyword evidence="12" id="KW-1185">Reference proteome</keyword>
<keyword evidence="5 10" id="KW-0732">Signal</keyword>
<organism evidence="11 12">
    <name type="scientific">Parasitella parasitica</name>
    <dbReference type="NCBI Taxonomy" id="35722"/>
    <lineage>
        <taxon>Eukaryota</taxon>
        <taxon>Fungi</taxon>
        <taxon>Fungi incertae sedis</taxon>
        <taxon>Mucoromycota</taxon>
        <taxon>Mucoromycotina</taxon>
        <taxon>Mucoromycetes</taxon>
        <taxon>Mucorales</taxon>
        <taxon>Mucorineae</taxon>
        <taxon>Mucoraceae</taxon>
        <taxon>Parasitella</taxon>
    </lineage>
</organism>
<evidence type="ECO:0008006" key="13">
    <source>
        <dbReference type="Google" id="ProtNLM"/>
    </source>
</evidence>
<feature type="transmembrane region" description="Helical" evidence="9">
    <location>
        <begin position="259"/>
        <end position="279"/>
    </location>
</feature>
<keyword evidence="7 9" id="KW-1133">Transmembrane helix</keyword>
<feature type="chain" id="PRO_5002120755" description="Dolichyl-diphosphooligosaccharide-protein glycotransferase" evidence="10">
    <location>
        <begin position="23"/>
        <end position="322"/>
    </location>
</feature>
<dbReference type="Proteomes" id="UP000054107">
    <property type="component" value="Unassembled WGS sequence"/>
</dbReference>
<dbReference type="InterPro" id="IPR021149">
    <property type="entry name" value="OligosaccharylTrfase_OST3/OST6"/>
</dbReference>
<dbReference type="Gene3D" id="3.40.30.10">
    <property type="entry name" value="Glutaredoxin"/>
    <property type="match status" value="1"/>
</dbReference>
<comment type="function">
    <text evidence="1">Subunit of the oligosaccharyl transferase (OST) complex that catalyzes the initial transfer of a defined glycan (Glc(3)Man(9)GlcNAc(2) in eukaryotes) from the lipid carrier dolichol-pyrophosphate to an asparagine residue within an Asn-X-Ser/Thr consensus motif in nascent polypeptide chains, the first step in protein N-glycosylation. N-glycosylation occurs cotranslationally and the complex associates with the Sec61 complex at the channel-forming translocon complex that mediates protein translocation across the endoplasmic reticulum (ER). All subunits are required for a maximal enzyme activity.</text>
</comment>
<feature type="transmembrane region" description="Helical" evidence="9">
    <location>
        <begin position="291"/>
        <end position="311"/>
    </location>
</feature>
<dbReference type="AlphaFoldDB" id="A0A0B7NIM2"/>
<dbReference type="PANTHER" id="PTHR12692:SF0">
    <property type="entry name" value="GH11935P"/>
    <property type="match status" value="1"/>
</dbReference>
<proteinExistence type="inferred from homology"/>
<keyword evidence="8 9" id="KW-0472">Membrane</keyword>
<evidence type="ECO:0000256" key="1">
    <source>
        <dbReference type="ARBA" id="ARBA00002791"/>
    </source>
</evidence>
<feature type="transmembrane region" description="Helical" evidence="9">
    <location>
        <begin position="207"/>
        <end position="225"/>
    </location>
</feature>
<feature type="transmembrane region" description="Helical" evidence="9">
    <location>
        <begin position="177"/>
        <end position="195"/>
    </location>
</feature>
<evidence type="ECO:0000256" key="3">
    <source>
        <dbReference type="ARBA" id="ARBA00009561"/>
    </source>
</evidence>
<dbReference type="Pfam" id="PF04756">
    <property type="entry name" value="OST3_OST6"/>
    <property type="match status" value="1"/>
</dbReference>
<evidence type="ECO:0000256" key="7">
    <source>
        <dbReference type="ARBA" id="ARBA00022989"/>
    </source>
</evidence>
<evidence type="ECO:0000313" key="12">
    <source>
        <dbReference type="Proteomes" id="UP000054107"/>
    </source>
</evidence>
<evidence type="ECO:0000256" key="5">
    <source>
        <dbReference type="ARBA" id="ARBA00022729"/>
    </source>
</evidence>
<evidence type="ECO:0000256" key="10">
    <source>
        <dbReference type="SAM" id="SignalP"/>
    </source>
</evidence>
<dbReference type="InterPro" id="IPR036249">
    <property type="entry name" value="Thioredoxin-like_sf"/>
</dbReference>
<evidence type="ECO:0000256" key="2">
    <source>
        <dbReference type="ARBA" id="ARBA00004477"/>
    </source>
</evidence>
<keyword evidence="4 9" id="KW-0812">Transmembrane</keyword>
<accession>A0A0B7NIM2</accession>
<gene>
    <name evidence="11" type="primary">PARPA_09412.1 scaffold 36645</name>
</gene>
<comment type="subcellular location">
    <subcellularLocation>
        <location evidence="2">Endoplasmic reticulum membrane</location>
        <topology evidence="2">Multi-pass membrane protein</topology>
    </subcellularLocation>
</comment>
<dbReference type="STRING" id="35722.A0A0B7NIM2"/>
<evidence type="ECO:0000256" key="8">
    <source>
        <dbReference type="ARBA" id="ARBA00023136"/>
    </source>
</evidence>
<feature type="signal peptide" evidence="10">
    <location>
        <begin position="1"/>
        <end position="22"/>
    </location>
</feature>
<dbReference type="GO" id="GO:0018279">
    <property type="term" value="P:protein N-linked glycosylation via asparagine"/>
    <property type="evidence" value="ECO:0007669"/>
    <property type="project" value="TreeGrafter"/>
</dbReference>
<dbReference type="OrthoDB" id="67566at2759"/>